<dbReference type="Proteomes" id="UP000231648">
    <property type="component" value="Unassembled WGS sequence"/>
</dbReference>
<dbReference type="EMBL" id="PFDX01000017">
    <property type="protein sequence ID" value="PJE57505.1"/>
    <property type="molecule type" value="Genomic_DNA"/>
</dbReference>
<dbReference type="PANTHER" id="PTHR11461:SF211">
    <property type="entry name" value="GH10112P-RELATED"/>
    <property type="match status" value="1"/>
</dbReference>
<dbReference type="PROSITE" id="PS00284">
    <property type="entry name" value="SERPIN"/>
    <property type="match status" value="1"/>
</dbReference>
<dbReference type="GO" id="GO:0004867">
    <property type="term" value="F:serine-type endopeptidase inhibitor activity"/>
    <property type="evidence" value="ECO:0007669"/>
    <property type="project" value="InterPro"/>
</dbReference>
<dbReference type="InterPro" id="IPR023795">
    <property type="entry name" value="Serpin_CS"/>
</dbReference>
<evidence type="ECO:0000313" key="4">
    <source>
        <dbReference type="Proteomes" id="UP000231648"/>
    </source>
</evidence>
<dbReference type="Gene3D" id="2.30.39.10">
    <property type="entry name" value="Alpha-1-antitrypsin, domain 1"/>
    <property type="match status" value="1"/>
</dbReference>
<protein>
    <recommendedName>
        <fullName evidence="2">Serpin domain-containing protein</fullName>
    </recommendedName>
</protein>
<dbReference type="PANTHER" id="PTHR11461">
    <property type="entry name" value="SERINE PROTEASE INHIBITOR, SERPIN"/>
    <property type="match status" value="1"/>
</dbReference>
<evidence type="ECO:0000256" key="1">
    <source>
        <dbReference type="RuleBase" id="RU000411"/>
    </source>
</evidence>
<dbReference type="InterPro" id="IPR036186">
    <property type="entry name" value="Serpin_sf"/>
</dbReference>
<name>A0A2M8KC80_9BACT</name>
<dbReference type="SUPFAM" id="SSF56574">
    <property type="entry name" value="Serpins"/>
    <property type="match status" value="1"/>
</dbReference>
<gene>
    <name evidence="3" type="ORF">COU82_01655</name>
</gene>
<evidence type="ECO:0000313" key="3">
    <source>
        <dbReference type="EMBL" id="PJE57505.1"/>
    </source>
</evidence>
<proteinExistence type="inferred from homology"/>
<dbReference type="InterPro" id="IPR023796">
    <property type="entry name" value="Serpin_dom"/>
</dbReference>
<organism evidence="3 4">
    <name type="scientific">Candidatus Portnoybacteria bacterium CG10_big_fil_rev_8_21_14_0_10_38_18</name>
    <dbReference type="NCBI Taxonomy" id="1974813"/>
    <lineage>
        <taxon>Bacteria</taxon>
        <taxon>Candidatus Portnoyibacteriota</taxon>
    </lineage>
</organism>
<dbReference type="InterPro" id="IPR000215">
    <property type="entry name" value="Serpin_fam"/>
</dbReference>
<reference evidence="4" key="1">
    <citation type="submission" date="2017-09" db="EMBL/GenBank/DDBJ databases">
        <title>Depth-based differentiation of microbial function through sediment-hosted aquifers and enrichment of novel symbionts in the deep terrestrial subsurface.</title>
        <authorList>
            <person name="Probst A.J."/>
            <person name="Ladd B."/>
            <person name="Jarett J.K."/>
            <person name="Geller-Mcgrath D.E."/>
            <person name="Sieber C.M.K."/>
            <person name="Emerson J.B."/>
            <person name="Anantharaman K."/>
            <person name="Thomas B.C."/>
            <person name="Malmstrom R."/>
            <person name="Stieglmeier M."/>
            <person name="Klingl A."/>
            <person name="Woyke T."/>
            <person name="Ryan C.M."/>
            <person name="Banfield J.F."/>
        </authorList>
    </citation>
    <scope>NUCLEOTIDE SEQUENCE [LARGE SCALE GENOMIC DNA]</scope>
</reference>
<dbReference type="InterPro" id="IPR042178">
    <property type="entry name" value="Serpin_sf_1"/>
</dbReference>
<dbReference type="GO" id="GO:0005615">
    <property type="term" value="C:extracellular space"/>
    <property type="evidence" value="ECO:0007669"/>
    <property type="project" value="InterPro"/>
</dbReference>
<dbReference type="InterPro" id="IPR042185">
    <property type="entry name" value="Serpin_sf_2"/>
</dbReference>
<dbReference type="SMART" id="SM00093">
    <property type="entry name" value="SERPIN"/>
    <property type="match status" value="1"/>
</dbReference>
<comment type="similarity">
    <text evidence="1">Belongs to the serpin family.</text>
</comment>
<dbReference type="Gene3D" id="3.30.497.10">
    <property type="entry name" value="Antithrombin, subunit I, domain 2"/>
    <property type="match status" value="1"/>
</dbReference>
<dbReference type="AlphaFoldDB" id="A0A2M8KC80"/>
<dbReference type="Pfam" id="PF00079">
    <property type="entry name" value="Serpin"/>
    <property type="match status" value="1"/>
</dbReference>
<accession>A0A2M8KC80</accession>
<evidence type="ECO:0000259" key="2">
    <source>
        <dbReference type="SMART" id="SM00093"/>
    </source>
</evidence>
<dbReference type="CDD" id="cd19590">
    <property type="entry name" value="serpin_thermopin-like"/>
    <property type="match status" value="1"/>
</dbReference>
<feature type="domain" description="Serpin" evidence="2">
    <location>
        <begin position="49"/>
        <end position="407"/>
    </location>
</feature>
<sequence>MIILFAGVATAAVLFLFPYEPKQPPKADDTGSTSQGIQEVVNVNNKFAFDLYSELKKSESGNIFYSPYSISAALTMTYEGAKGQTADEMKSVFHFPEISTLRPNFAAIYNDINEGVKDYELRTGNALWVQQDYPLLEDYISRVEKYYGGKAANVDFVRETEKSRQTINAFIEEQTNNKIKDLIPAGILNSFTRFVLTNAIYFKGTWEWEFDKSDTREQDFKITPTNVVKTPMMYMKPEKARLNYADIGDLQILELPYKGEDISMLILLPTENLDSIEASLTAEKLAEYKNQMQETKLDAIYLPKFEFDTKYTLNENLKALGMPTAFIEGKADFSGMTTAEKIWIDFVIHQAYVKVDEKGTEAAAATTTGMVGSAMPRNIFRADHPFIFLIQEKGTGNILFLGKVVNPTL</sequence>
<comment type="caution">
    <text evidence="3">The sequence shown here is derived from an EMBL/GenBank/DDBJ whole genome shotgun (WGS) entry which is preliminary data.</text>
</comment>